<dbReference type="OrthoDB" id="9811975at2"/>
<evidence type="ECO:0000256" key="5">
    <source>
        <dbReference type="ARBA" id="ARBA00022692"/>
    </source>
</evidence>
<evidence type="ECO:0000313" key="10">
    <source>
        <dbReference type="Proteomes" id="UP000193870"/>
    </source>
</evidence>
<name>A0A1Y5S8A2_9RHOB</name>
<keyword evidence="7 8" id="KW-0472">Membrane</keyword>
<evidence type="ECO:0000256" key="1">
    <source>
        <dbReference type="ARBA" id="ARBA00004651"/>
    </source>
</evidence>
<feature type="transmembrane region" description="Helical" evidence="8">
    <location>
        <begin position="103"/>
        <end position="122"/>
    </location>
</feature>
<dbReference type="STRING" id="315423.SAMN04488020_103107"/>
<dbReference type="Proteomes" id="UP000193870">
    <property type="component" value="Unassembled WGS sequence"/>
</dbReference>
<evidence type="ECO:0000256" key="8">
    <source>
        <dbReference type="SAM" id="Phobius"/>
    </source>
</evidence>
<evidence type="ECO:0000256" key="4">
    <source>
        <dbReference type="ARBA" id="ARBA00022475"/>
    </source>
</evidence>
<protein>
    <submittedName>
        <fullName evidence="9">Hemin transport system permease protein HmuU</fullName>
    </submittedName>
</protein>
<evidence type="ECO:0000256" key="2">
    <source>
        <dbReference type="ARBA" id="ARBA00007935"/>
    </source>
</evidence>
<reference evidence="9 10" key="1">
    <citation type="submission" date="2017-03" db="EMBL/GenBank/DDBJ databases">
        <authorList>
            <person name="Afonso C.L."/>
            <person name="Miller P.J."/>
            <person name="Scott M.A."/>
            <person name="Spackman E."/>
            <person name="Goraichik I."/>
            <person name="Dimitrov K.M."/>
            <person name="Suarez D.L."/>
            <person name="Swayne D.E."/>
        </authorList>
    </citation>
    <scope>NUCLEOTIDE SEQUENCE [LARGE SCALE GENOMIC DNA]</scope>
    <source>
        <strain evidence="9 10">CECT 7066</strain>
    </source>
</reference>
<dbReference type="PANTHER" id="PTHR30472:SF27">
    <property type="entry name" value="PETROBACTIN IMPORT SYSTEM PERMEASE PROTEIN YCLN"/>
    <property type="match status" value="1"/>
</dbReference>
<comment type="similarity">
    <text evidence="2">Belongs to the binding-protein-dependent transport system permease family. FecCD subfamily.</text>
</comment>
<dbReference type="Gene3D" id="1.10.3470.10">
    <property type="entry name" value="ABC transporter involved in vitamin B12 uptake, BtuC"/>
    <property type="match status" value="1"/>
</dbReference>
<evidence type="ECO:0000313" key="9">
    <source>
        <dbReference type="EMBL" id="SLN33731.1"/>
    </source>
</evidence>
<dbReference type="PANTHER" id="PTHR30472">
    <property type="entry name" value="FERRIC ENTEROBACTIN TRANSPORT SYSTEM PERMEASE PROTEIN"/>
    <property type="match status" value="1"/>
</dbReference>
<dbReference type="AlphaFoldDB" id="A0A1Y5S8A2"/>
<accession>A0A1Y5S8A2</accession>
<gene>
    <name evidence="9" type="primary">hmuU_1</name>
    <name evidence="9" type="ORF">PAM7066_01387</name>
</gene>
<dbReference type="EMBL" id="FWFV01000003">
    <property type="protein sequence ID" value="SLN33731.1"/>
    <property type="molecule type" value="Genomic_DNA"/>
</dbReference>
<proteinExistence type="inferred from homology"/>
<feature type="transmembrane region" description="Helical" evidence="8">
    <location>
        <begin position="45"/>
        <end position="65"/>
    </location>
</feature>
<dbReference type="GO" id="GO:0033214">
    <property type="term" value="P:siderophore-iron import into cell"/>
    <property type="evidence" value="ECO:0007669"/>
    <property type="project" value="TreeGrafter"/>
</dbReference>
<organism evidence="9 10">
    <name type="scientific">Palleronia marisminoris</name>
    <dbReference type="NCBI Taxonomy" id="315423"/>
    <lineage>
        <taxon>Bacteria</taxon>
        <taxon>Pseudomonadati</taxon>
        <taxon>Pseudomonadota</taxon>
        <taxon>Alphaproteobacteria</taxon>
        <taxon>Rhodobacterales</taxon>
        <taxon>Roseobacteraceae</taxon>
        <taxon>Palleronia</taxon>
    </lineage>
</organism>
<keyword evidence="10" id="KW-1185">Reference proteome</keyword>
<feature type="transmembrane region" description="Helical" evidence="8">
    <location>
        <begin position="259"/>
        <end position="277"/>
    </location>
</feature>
<dbReference type="Pfam" id="PF01032">
    <property type="entry name" value="FecCD"/>
    <property type="match status" value="1"/>
</dbReference>
<keyword evidence="3" id="KW-0813">Transport</keyword>
<dbReference type="GO" id="GO:0022857">
    <property type="term" value="F:transmembrane transporter activity"/>
    <property type="evidence" value="ECO:0007669"/>
    <property type="project" value="InterPro"/>
</dbReference>
<feature type="transmembrane region" description="Helical" evidence="8">
    <location>
        <begin position="215"/>
        <end position="239"/>
    </location>
</feature>
<dbReference type="GO" id="GO:0005886">
    <property type="term" value="C:plasma membrane"/>
    <property type="evidence" value="ECO:0007669"/>
    <property type="project" value="UniProtKB-SubCell"/>
</dbReference>
<dbReference type="RefSeq" id="WP_085853400.1">
    <property type="nucleotide sequence ID" value="NZ_FOPF01000003.1"/>
</dbReference>
<dbReference type="InterPro" id="IPR037294">
    <property type="entry name" value="ABC_BtuC-like"/>
</dbReference>
<dbReference type="InterPro" id="IPR000522">
    <property type="entry name" value="ABC_transptr_permease_BtuC"/>
</dbReference>
<evidence type="ECO:0000256" key="6">
    <source>
        <dbReference type="ARBA" id="ARBA00022989"/>
    </source>
</evidence>
<feature type="transmembrane region" description="Helical" evidence="8">
    <location>
        <begin position="289"/>
        <end position="310"/>
    </location>
</feature>
<feature type="transmembrane region" description="Helical" evidence="8">
    <location>
        <begin position="176"/>
        <end position="194"/>
    </location>
</feature>
<feature type="transmembrane region" description="Helical" evidence="8">
    <location>
        <begin position="129"/>
        <end position="150"/>
    </location>
</feature>
<keyword evidence="4" id="KW-1003">Cell membrane</keyword>
<feature type="transmembrane region" description="Helical" evidence="8">
    <location>
        <begin position="77"/>
        <end position="97"/>
    </location>
</feature>
<keyword evidence="6 8" id="KW-1133">Transmembrane helix</keyword>
<evidence type="ECO:0000256" key="3">
    <source>
        <dbReference type="ARBA" id="ARBA00022448"/>
    </source>
</evidence>
<dbReference type="SUPFAM" id="SSF81345">
    <property type="entry name" value="ABC transporter involved in vitamin B12 uptake, BtuC"/>
    <property type="match status" value="1"/>
</dbReference>
<evidence type="ECO:0000256" key="7">
    <source>
        <dbReference type="ARBA" id="ARBA00023136"/>
    </source>
</evidence>
<sequence length="313" mass="32026">MLRALAITGAVLLVGASLSIGAADLWAGELDAGLVVAVSRLPRTLAALLAGAGLALAGVVTQLALQNRLVEPGLTGTPEAAMLGLLGVTIVAPGAALMVKMSVAAVAALAGTAGFFALAAHVPRRDPILLPLVGLIYGGILGAAVLWLGWVTDLLQYVGAWASGEFSGVLRGRYELLWLIAAIAGAMWIVADRITLLSLGEDRARSLGLDYRQTLAIGLAIVAVAVAAVVVTVGALPFVGLVVPNVVSRLWGDNLRSNLPAVAALGGFMVLAADVIGRVLRFPYEIPAATVFSVFGAAVFLWLLHAPLAARRG</sequence>
<comment type="subcellular location">
    <subcellularLocation>
        <location evidence="1">Cell membrane</location>
        <topology evidence="1">Multi-pass membrane protein</topology>
    </subcellularLocation>
</comment>
<keyword evidence="5 8" id="KW-0812">Transmembrane</keyword>